<evidence type="ECO:0000256" key="3">
    <source>
        <dbReference type="ARBA" id="ARBA00022692"/>
    </source>
</evidence>
<evidence type="ECO:0000256" key="2">
    <source>
        <dbReference type="ARBA" id="ARBA00009142"/>
    </source>
</evidence>
<evidence type="ECO:0000313" key="7">
    <source>
        <dbReference type="EMBL" id="GAP02493.1"/>
    </source>
</evidence>
<dbReference type="STRING" id="220714.SAMN05660469_0448"/>
<feature type="transmembrane region" description="Helical" evidence="6">
    <location>
        <begin position="6"/>
        <end position="26"/>
    </location>
</feature>
<feature type="transmembrane region" description="Helical" evidence="6">
    <location>
        <begin position="175"/>
        <end position="192"/>
    </location>
</feature>
<comment type="subcellular location">
    <subcellularLocation>
        <location evidence="6">Cell membrane</location>
        <topology evidence="6">Multi-pass membrane protein</topology>
    </subcellularLocation>
    <subcellularLocation>
        <location evidence="1">Membrane</location>
        <topology evidence="1">Multi-pass membrane protein</topology>
    </subcellularLocation>
</comment>
<dbReference type="RefSeq" id="WP_059376450.1">
    <property type="nucleotide sequence ID" value="NZ_DF968063.1"/>
</dbReference>
<evidence type="ECO:0000313" key="8">
    <source>
        <dbReference type="Proteomes" id="UP000061227"/>
    </source>
</evidence>
<proteinExistence type="inferred from homology"/>
<feature type="transmembrane region" description="Helical" evidence="6">
    <location>
        <begin position="33"/>
        <end position="53"/>
    </location>
</feature>
<feature type="transmembrane region" description="Helical" evidence="6">
    <location>
        <begin position="198"/>
        <end position="218"/>
    </location>
</feature>
<dbReference type="PANTHER" id="PTHR43701:SF2">
    <property type="entry name" value="MEMBRANE TRANSPORTER PROTEIN YJNA-RELATED"/>
    <property type="match status" value="1"/>
</dbReference>
<keyword evidence="8" id="KW-1185">Reference proteome</keyword>
<dbReference type="PANTHER" id="PTHR43701">
    <property type="entry name" value="MEMBRANE TRANSPORTER PROTEIN MJ0441-RELATED"/>
    <property type="match status" value="1"/>
</dbReference>
<dbReference type="Proteomes" id="UP000061227">
    <property type="component" value="Unassembled WGS sequence"/>
</dbReference>
<evidence type="ECO:0000256" key="1">
    <source>
        <dbReference type="ARBA" id="ARBA00004141"/>
    </source>
</evidence>
<dbReference type="OrthoDB" id="2324380at2"/>
<accession>A0A3F3H7U5</accession>
<keyword evidence="4 6" id="KW-1133">Transmembrane helix</keyword>
<feature type="transmembrane region" description="Helical" evidence="6">
    <location>
        <begin position="73"/>
        <end position="91"/>
    </location>
</feature>
<evidence type="ECO:0000256" key="4">
    <source>
        <dbReference type="ARBA" id="ARBA00022989"/>
    </source>
</evidence>
<feature type="transmembrane region" description="Helical" evidence="6">
    <location>
        <begin position="136"/>
        <end position="163"/>
    </location>
</feature>
<evidence type="ECO:0000256" key="6">
    <source>
        <dbReference type="RuleBase" id="RU363041"/>
    </source>
</evidence>
<dbReference type="GO" id="GO:0005886">
    <property type="term" value="C:plasma membrane"/>
    <property type="evidence" value="ECO:0007669"/>
    <property type="project" value="UniProtKB-SubCell"/>
</dbReference>
<comment type="similarity">
    <text evidence="2 6">Belongs to the 4-toluene sulfonate uptake permease (TSUP) (TC 2.A.102) family.</text>
</comment>
<feature type="transmembrane region" description="Helical" evidence="6">
    <location>
        <begin position="230"/>
        <end position="247"/>
    </location>
</feature>
<name>A0A3F3H7U5_9LACO</name>
<dbReference type="EMBL" id="DF968063">
    <property type="protein sequence ID" value="GAP02493.1"/>
    <property type="molecule type" value="Genomic_DNA"/>
</dbReference>
<keyword evidence="5 6" id="KW-0472">Membrane</keyword>
<dbReference type="AlphaFoldDB" id="A0A3F3H7U5"/>
<gene>
    <name evidence="7" type="ORF">FPFC_013760</name>
</gene>
<evidence type="ECO:0000256" key="5">
    <source>
        <dbReference type="ARBA" id="ARBA00023136"/>
    </source>
</evidence>
<reference evidence="7 8" key="1">
    <citation type="journal article" date="2015" name="BMC Genomics">
        <title>Comparative genomics of Fructobacillus spp. and Leuconostoc spp. reveals niche-specific evolution of Fructobacillus spp.</title>
        <authorList>
            <person name="Endo A."/>
            <person name="Tanizawa Y."/>
            <person name="Tanaka N."/>
            <person name="Maeno S."/>
            <person name="Kumar H."/>
            <person name="Shiwa Y."/>
            <person name="Okada S."/>
            <person name="Yoshikawa H."/>
            <person name="Dicks L."/>
            <person name="Nakagawa J."/>
            <person name="Arita M."/>
        </authorList>
    </citation>
    <scope>NUCLEOTIDE SEQUENCE [LARGE SCALE GENOMIC DNA]</scope>
    <source>
        <strain evidence="7 8">DSM 15468</strain>
    </source>
</reference>
<protein>
    <recommendedName>
        <fullName evidence="6">Probable membrane transporter protein</fullName>
    </recommendedName>
</protein>
<sequence length="248" mass="26003">MITIFYGFLIGCFVTIIGGGGATFYLGVLTSTLGLSTAVAVPTSLLIAVPALFSGLVTQWRLKNVETRLGNRLILAAIPGIIIGTVVARFIPGQVYNIAVGVILTTMGLIVVIKNFRNRKNVGEPEVNEKSKVAPIFGLISGLMVGFGGLSGGSATVAGLSILGVPAVKAAGTTTYVLWTLAVVGLLTHLIGGSPISWTAGLYLMIGGIIGSILTPLVIKLFDPKKINKFLSPFIGFVIMYFGIRLFF</sequence>
<dbReference type="InterPro" id="IPR051598">
    <property type="entry name" value="TSUP/Inactive_protease-like"/>
</dbReference>
<keyword evidence="6" id="KW-1003">Cell membrane</keyword>
<keyword evidence="3 6" id="KW-0812">Transmembrane</keyword>
<organism evidence="7 8">
    <name type="scientific">Fructobacillus pseudoficulneus</name>
    <dbReference type="NCBI Taxonomy" id="220714"/>
    <lineage>
        <taxon>Bacteria</taxon>
        <taxon>Bacillati</taxon>
        <taxon>Bacillota</taxon>
        <taxon>Bacilli</taxon>
        <taxon>Lactobacillales</taxon>
        <taxon>Lactobacillaceae</taxon>
        <taxon>Fructobacillus</taxon>
    </lineage>
</organism>
<dbReference type="InterPro" id="IPR002781">
    <property type="entry name" value="TM_pro_TauE-like"/>
</dbReference>
<dbReference type="Pfam" id="PF01925">
    <property type="entry name" value="TauE"/>
    <property type="match status" value="1"/>
</dbReference>
<feature type="transmembrane region" description="Helical" evidence="6">
    <location>
        <begin position="98"/>
        <end position="116"/>
    </location>
</feature>